<dbReference type="Proteomes" id="UP000030451">
    <property type="component" value="Unassembled WGS sequence"/>
</dbReference>
<dbReference type="RefSeq" id="WP_038189921.1">
    <property type="nucleotide sequence ID" value="NZ_JRWP01000008.1"/>
</dbReference>
<evidence type="ECO:0000313" key="2">
    <source>
        <dbReference type="Proteomes" id="UP000030451"/>
    </source>
</evidence>
<organism evidence="1 2">
    <name type="scientific">Photobacterium sp. (strain ATCC 43367)</name>
    <dbReference type="NCBI Taxonomy" id="379097"/>
    <lineage>
        <taxon>Bacteria</taxon>
        <taxon>Pseudomonadati</taxon>
        <taxon>Pseudomonadota</taxon>
        <taxon>Gammaproteobacteria</taxon>
        <taxon>Vibrionales</taxon>
        <taxon>Vibrionaceae</taxon>
        <taxon>Vibrio</taxon>
        <taxon>Vibrio oreintalis group</taxon>
    </lineage>
</organism>
<protein>
    <recommendedName>
        <fullName evidence="3">DNA-binding protein</fullName>
    </recommendedName>
</protein>
<dbReference type="InterPro" id="IPR009061">
    <property type="entry name" value="DNA-bd_dom_put_sf"/>
</dbReference>
<dbReference type="AlphaFoldDB" id="A0A0A5JMP4"/>
<evidence type="ECO:0008006" key="3">
    <source>
        <dbReference type="Google" id="ProtNLM"/>
    </source>
</evidence>
<name>A0A0A5JMP4_PHOS4</name>
<gene>
    <name evidence="1" type="ORF">NM06_08050</name>
</gene>
<comment type="caution">
    <text evidence="1">The sequence shown here is derived from an EMBL/GenBank/DDBJ whole genome shotgun (WGS) entry which is preliminary data.</text>
</comment>
<sequence length="162" mass="18665">MASRNNSNRIKIHRNYTVVDASETLGVHPKTIRNWLKVGLPIVDEKRPLLINGSDLKVYLKQKRKAIMFDCEEHEMCCFRCKQPMKPSVESVFFIAKPAGMAHMTGVCEECGCRMNKYVSWRNVNEIWLELKGKLPIAEKHIILRGQNLLNCPFDGVFSDEK</sequence>
<dbReference type="SUPFAM" id="SSF46955">
    <property type="entry name" value="Putative DNA-binding domain"/>
    <property type="match status" value="1"/>
</dbReference>
<dbReference type="OrthoDB" id="8546410at2"/>
<dbReference type="EMBL" id="JRWP01000008">
    <property type="protein sequence ID" value="KGY09203.1"/>
    <property type="molecule type" value="Genomic_DNA"/>
</dbReference>
<accession>A0A0A5JMP4</accession>
<reference evidence="1 2" key="1">
    <citation type="submission" date="2014-10" db="EMBL/GenBank/DDBJ databases">
        <title>Genome sequencing of Vibrio sinaloensis T08.</title>
        <authorList>
            <person name="Chan K.-G."/>
            <person name="Mohamad N.I."/>
        </authorList>
    </citation>
    <scope>NUCLEOTIDE SEQUENCE [LARGE SCALE GENOMIC DNA]</scope>
    <source>
        <strain evidence="1 2">T08</strain>
    </source>
</reference>
<proteinExistence type="predicted"/>
<evidence type="ECO:0000313" key="1">
    <source>
        <dbReference type="EMBL" id="KGY09203.1"/>
    </source>
</evidence>